<proteinExistence type="predicted"/>
<dbReference type="InterPro" id="IPR002123">
    <property type="entry name" value="Plipid/glycerol_acylTrfase"/>
</dbReference>
<evidence type="ECO:0000256" key="3">
    <source>
        <dbReference type="SAM" id="Phobius"/>
    </source>
</evidence>
<comment type="caution">
    <text evidence="5">The sequence shown here is derived from an EMBL/GenBank/DDBJ whole genome shotgun (WGS) entry which is preliminary data.</text>
</comment>
<keyword evidence="3" id="KW-0472">Membrane</keyword>
<feature type="region of interest" description="Disordered" evidence="2">
    <location>
        <begin position="729"/>
        <end position="844"/>
    </location>
</feature>
<feature type="compositionally biased region" description="Basic residues" evidence="2">
    <location>
        <begin position="796"/>
        <end position="805"/>
    </location>
</feature>
<feature type="region of interest" description="Disordered" evidence="2">
    <location>
        <begin position="13"/>
        <end position="48"/>
    </location>
</feature>
<feature type="compositionally biased region" description="Polar residues" evidence="2">
    <location>
        <begin position="809"/>
        <end position="828"/>
    </location>
</feature>
<organism evidence="5 6">
    <name type="scientific">Puccinia striiformis f. sp. tritici PST-78</name>
    <dbReference type="NCBI Taxonomy" id="1165861"/>
    <lineage>
        <taxon>Eukaryota</taxon>
        <taxon>Fungi</taxon>
        <taxon>Dikarya</taxon>
        <taxon>Basidiomycota</taxon>
        <taxon>Pucciniomycotina</taxon>
        <taxon>Pucciniomycetes</taxon>
        <taxon>Pucciniales</taxon>
        <taxon>Pucciniaceae</taxon>
        <taxon>Puccinia</taxon>
    </lineage>
</organism>
<dbReference type="GO" id="GO:0016287">
    <property type="term" value="F:glycerone-phosphate O-acyltransferase activity"/>
    <property type="evidence" value="ECO:0007669"/>
    <property type="project" value="TreeGrafter"/>
</dbReference>
<name>A0A0L0UTT1_9BASI</name>
<dbReference type="OrthoDB" id="2427554at2759"/>
<feature type="transmembrane region" description="Helical" evidence="3">
    <location>
        <begin position="602"/>
        <end position="622"/>
    </location>
</feature>
<feature type="domain" description="Phospholipid/glycerol acyltransferase" evidence="4">
    <location>
        <begin position="145"/>
        <end position="371"/>
    </location>
</feature>
<keyword evidence="3" id="KW-0812">Transmembrane</keyword>
<dbReference type="STRING" id="1165861.A0A0L0UTT1"/>
<keyword evidence="3" id="KW-1133">Transmembrane helix</keyword>
<feature type="transmembrane region" description="Helical" evidence="3">
    <location>
        <begin position="510"/>
        <end position="533"/>
    </location>
</feature>
<evidence type="ECO:0000256" key="2">
    <source>
        <dbReference type="SAM" id="MobiDB-lite"/>
    </source>
</evidence>
<sequence>MNCKTETHEFLNLNLQQLTPPPTPDLTTHHSDQPLPPPSPAAEPTPNSLTHTLQDTLEDLSSLIQTFRKLVPLSHRLAQFVPRLIHRFSRSCVQRMAQMLYNRNLLASNVAYDLAILLLKWIINLFFREIRPRGSHKIPVKGPLIFVAAPHHNQFLDPVILMSEVRAAESARRVSFLTAEKSMKRPFIGLLARVMQSISVTRATDDAKDGTGRIYLSSKETDPCILQGHQTRFTLEMAPRKQISLSKQLGFATVEVVEVIDDYRLRVKKPFPPKSIDALREEGNKIEDDINSESVGIPFKVLPYVDQTQMYGKVFDKLKNGGCLGIFPEGGSHDRTDLLPLKAGVSIMALGAMSSNPEITVRIVPVGLSYFHPHRFRSRAVVEFGTPIEIPQELVRDFEKGDDHKKAAIGKVMELVYDGLKSVTVQAPDYDTLQVIQAARRLYRPPDRHVSLSTVVELNKRFITGYLRYKDEPRVMALQSKTLEYNKSISYLGLKDHQVEKVNRPWWKSLILLCFRAGLVTGWGVLALPGVILNSPMFICASYISRKKAREALAASSVKIAGRDVLATWKVLVSLGLAPPLYIVYVVVAMWLAVKNDVSRKYVMWIPMGMLFALPSIGYSALKFGEVGMDVYKSLRPLLLSLLGDQNQLERVRKMRSELQAELHSVIEEYAPQIWENFEQGRIHTPLADVPPLGSDGRKSAGLGYGGRGADLINHPLSWLDERLFGWSQHDSSPSQQKRRRFRRLRSEPNLSGEREEFSTSEEATTDSGADEDGDYDSVVGMLSRFTGGGNGSGVRSRRTSRGSRSRSQLNLTELATTDDTQAGSSSAAVKLGMDGELRSRRKP</sequence>
<dbReference type="AlphaFoldDB" id="A0A0L0UTT1"/>
<dbReference type="GO" id="GO:0008654">
    <property type="term" value="P:phospholipid biosynthetic process"/>
    <property type="evidence" value="ECO:0007669"/>
    <property type="project" value="TreeGrafter"/>
</dbReference>
<dbReference type="Proteomes" id="UP000054564">
    <property type="component" value="Unassembled WGS sequence"/>
</dbReference>
<feature type="compositionally biased region" description="Basic and acidic residues" evidence="2">
    <location>
        <begin position="834"/>
        <end position="844"/>
    </location>
</feature>
<dbReference type="SMART" id="SM00563">
    <property type="entry name" value="PlsC"/>
    <property type="match status" value="1"/>
</dbReference>
<dbReference type="EMBL" id="AJIL01000262">
    <property type="protein sequence ID" value="KNE90336.1"/>
    <property type="molecule type" value="Genomic_DNA"/>
</dbReference>
<dbReference type="GO" id="GO:0004366">
    <property type="term" value="F:glycerol-3-phosphate O-acyltransferase activity"/>
    <property type="evidence" value="ECO:0007669"/>
    <property type="project" value="TreeGrafter"/>
</dbReference>
<accession>A0A0L0UTT1</accession>
<feature type="transmembrane region" description="Helical" evidence="3">
    <location>
        <begin position="105"/>
        <end position="127"/>
    </location>
</feature>
<keyword evidence="6" id="KW-1185">Reference proteome</keyword>
<keyword evidence="1" id="KW-0175">Coiled coil</keyword>
<feature type="compositionally biased region" description="Pro residues" evidence="2">
    <location>
        <begin position="34"/>
        <end position="43"/>
    </location>
</feature>
<gene>
    <name evidence="5" type="ORF">PSTG_16208</name>
</gene>
<feature type="coiled-coil region" evidence="1">
    <location>
        <begin position="642"/>
        <end position="669"/>
    </location>
</feature>
<dbReference type="InterPro" id="IPR052744">
    <property type="entry name" value="GPAT/DAPAT"/>
</dbReference>
<evidence type="ECO:0000259" key="4">
    <source>
        <dbReference type="SMART" id="SM00563"/>
    </source>
</evidence>
<evidence type="ECO:0000256" key="1">
    <source>
        <dbReference type="SAM" id="Coils"/>
    </source>
</evidence>
<reference evidence="6" key="1">
    <citation type="submission" date="2014-03" db="EMBL/GenBank/DDBJ databases">
        <title>The Genome Sequence of Puccinia striiformis f. sp. tritici PST-78.</title>
        <authorList>
            <consortium name="The Broad Institute Genome Sequencing Platform"/>
            <person name="Cuomo C."/>
            <person name="Hulbert S."/>
            <person name="Chen X."/>
            <person name="Walker B."/>
            <person name="Young S.K."/>
            <person name="Zeng Q."/>
            <person name="Gargeya S."/>
            <person name="Fitzgerald M."/>
            <person name="Haas B."/>
            <person name="Abouelleil A."/>
            <person name="Alvarado L."/>
            <person name="Arachchi H.M."/>
            <person name="Berlin A.M."/>
            <person name="Chapman S.B."/>
            <person name="Goldberg J."/>
            <person name="Griggs A."/>
            <person name="Gujja S."/>
            <person name="Hansen M."/>
            <person name="Howarth C."/>
            <person name="Imamovic A."/>
            <person name="Larimer J."/>
            <person name="McCowan C."/>
            <person name="Montmayeur A."/>
            <person name="Murphy C."/>
            <person name="Neiman D."/>
            <person name="Pearson M."/>
            <person name="Priest M."/>
            <person name="Roberts A."/>
            <person name="Saif S."/>
            <person name="Shea T."/>
            <person name="Sisk P."/>
            <person name="Sykes S."/>
            <person name="Wortman J."/>
            <person name="Nusbaum C."/>
            <person name="Birren B."/>
        </authorList>
    </citation>
    <scope>NUCLEOTIDE SEQUENCE [LARGE SCALE GENOMIC DNA]</scope>
    <source>
        <strain evidence="6">race PST-78</strain>
    </source>
</reference>
<protein>
    <recommendedName>
        <fullName evidence="4">Phospholipid/glycerol acyltransferase domain-containing protein</fullName>
    </recommendedName>
</protein>
<evidence type="ECO:0000313" key="6">
    <source>
        <dbReference type="Proteomes" id="UP000054564"/>
    </source>
</evidence>
<feature type="transmembrane region" description="Helical" evidence="3">
    <location>
        <begin position="571"/>
        <end position="593"/>
    </location>
</feature>
<dbReference type="CDD" id="cd07992">
    <property type="entry name" value="LPLAT_AAK14816-like"/>
    <property type="match status" value="1"/>
</dbReference>
<dbReference type="PANTHER" id="PTHR31605:SF0">
    <property type="entry name" value="GLYCEROL-3-PHOSPHATE O-ACYLTRANSFERASE 1"/>
    <property type="match status" value="1"/>
</dbReference>
<dbReference type="SUPFAM" id="SSF69593">
    <property type="entry name" value="Glycerol-3-phosphate (1)-acyltransferase"/>
    <property type="match status" value="2"/>
</dbReference>
<evidence type="ECO:0000313" key="5">
    <source>
        <dbReference type="EMBL" id="KNE90336.1"/>
    </source>
</evidence>
<dbReference type="PANTHER" id="PTHR31605">
    <property type="entry name" value="GLYCEROL-3-PHOSPHATE O-ACYLTRANSFERASE 1"/>
    <property type="match status" value="1"/>
</dbReference>